<dbReference type="PANTHER" id="PTHR46523">
    <property type="entry name" value="DCTP PYROPHOSPHATASE 1"/>
    <property type="match status" value="1"/>
</dbReference>
<evidence type="ECO:0000313" key="1">
    <source>
        <dbReference type="EMBL" id="KKQ97959.1"/>
    </source>
</evidence>
<protein>
    <recommendedName>
        <fullName evidence="3">MazG nucleotide pyrophosphohydrolase</fullName>
    </recommendedName>
</protein>
<proteinExistence type="predicted"/>
<gene>
    <name evidence="1" type="ORF">UT24_C0042G0007</name>
</gene>
<name>A0A0G0PIP5_9BACT</name>
<reference evidence="1 2" key="1">
    <citation type="journal article" date="2015" name="Nature">
        <title>rRNA introns, odd ribosomes, and small enigmatic genomes across a large radiation of phyla.</title>
        <authorList>
            <person name="Brown C.T."/>
            <person name="Hug L.A."/>
            <person name="Thomas B.C."/>
            <person name="Sharon I."/>
            <person name="Castelle C.J."/>
            <person name="Singh A."/>
            <person name="Wilkins M.J."/>
            <person name="Williams K.H."/>
            <person name="Banfield J.F."/>
        </authorList>
    </citation>
    <scope>NUCLEOTIDE SEQUENCE [LARGE SCALE GENOMIC DNA]</scope>
</reference>
<dbReference type="InterPro" id="IPR052555">
    <property type="entry name" value="dCTP_Pyrophosphatase"/>
</dbReference>
<dbReference type="PANTHER" id="PTHR46523:SF1">
    <property type="entry name" value="DCTP PYROPHOSPHATASE 1"/>
    <property type="match status" value="1"/>
</dbReference>
<dbReference type="GO" id="GO:0009143">
    <property type="term" value="P:nucleoside triphosphate catabolic process"/>
    <property type="evidence" value="ECO:0007669"/>
    <property type="project" value="InterPro"/>
</dbReference>
<dbReference type="Proteomes" id="UP000033881">
    <property type="component" value="Unassembled WGS sequence"/>
</dbReference>
<evidence type="ECO:0000313" key="2">
    <source>
        <dbReference type="Proteomes" id="UP000033881"/>
    </source>
</evidence>
<evidence type="ECO:0008006" key="3">
    <source>
        <dbReference type="Google" id="ProtNLM"/>
    </source>
</evidence>
<dbReference type="EMBL" id="LBWB01000042">
    <property type="protein sequence ID" value="KKQ97959.1"/>
    <property type="molecule type" value="Genomic_DNA"/>
</dbReference>
<dbReference type="Pfam" id="PF12643">
    <property type="entry name" value="MazG-like"/>
    <property type="match status" value="1"/>
</dbReference>
<dbReference type="Gene3D" id="1.10.287.1080">
    <property type="entry name" value="MazG-like"/>
    <property type="match status" value="1"/>
</dbReference>
<organism evidence="1 2">
    <name type="scientific">Candidatus Woesebacteria bacterium GW2011_GWB1_39_12</name>
    <dbReference type="NCBI Taxonomy" id="1618574"/>
    <lineage>
        <taxon>Bacteria</taxon>
        <taxon>Candidatus Woeseibacteriota</taxon>
    </lineage>
</organism>
<dbReference type="PATRIC" id="fig|1618574.4.peg.1786"/>
<dbReference type="CDD" id="cd11537">
    <property type="entry name" value="NTP-PPase_RS21-C6_like"/>
    <property type="match status" value="1"/>
</dbReference>
<dbReference type="SUPFAM" id="SSF101386">
    <property type="entry name" value="all-alpha NTP pyrophosphatases"/>
    <property type="match status" value="1"/>
</dbReference>
<dbReference type="AlphaFoldDB" id="A0A0G0PIP5"/>
<accession>A0A0G0PIP5</accession>
<dbReference type="GO" id="GO:0047429">
    <property type="term" value="F:nucleoside triphosphate diphosphatase activity"/>
    <property type="evidence" value="ECO:0007669"/>
    <property type="project" value="InterPro"/>
</dbReference>
<comment type="caution">
    <text evidence="1">The sequence shown here is derived from an EMBL/GenBank/DDBJ whole genome shotgun (WGS) entry which is preliminary data.</text>
</comment>
<dbReference type="PIRSF" id="PIRSF029826">
    <property type="entry name" value="UCP029826_pph"/>
    <property type="match status" value="1"/>
</dbReference>
<dbReference type="STRING" id="1618574.UT24_C0042G0007"/>
<dbReference type="InterPro" id="IPR025984">
    <property type="entry name" value="DCTPP"/>
</dbReference>
<sequence length="123" mass="14449">MAMDKDTNVQKLKDALRKFRDDRDWAQFHDPKNLAEAISIEAAELQEHFLWKEREEAIRQLREDAHFREEVGEELADVFIFCMNFANAADMDVSSLILDKVEKSNKKYPVEKSRGKATKYNKL</sequence>